<dbReference type="InterPro" id="IPR008427">
    <property type="entry name" value="Extracellular_membr_CFEM_dom"/>
</dbReference>
<evidence type="ECO:0000256" key="9">
    <source>
        <dbReference type="ARBA" id="ARBA00022989"/>
    </source>
</evidence>
<evidence type="ECO:0008006" key="21">
    <source>
        <dbReference type="Google" id="ProtNLM"/>
    </source>
</evidence>
<keyword evidence="6" id="KW-0325">Glycoprotein</keyword>
<dbReference type="EMBL" id="JAJHUN010000008">
    <property type="protein sequence ID" value="KAJ4153485.1"/>
    <property type="molecule type" value="Genomic_DNA"/>
</dbReference>
<keyword evidence="6" id="KW-0336">GPI-anchor</keyword>
<keyword evidence="11" id="KW-1015">Disulfide bond</keyword>
<dbReference type="Pfam" id="PF05730">
    <property type="entry name" value="CFEM"/>
    <property type="match status" value="1"/>
</dbReference>
<proteinExistence type="inferred from homology"/>
<keyword evidence="9 15" id="KW-1133">Transmembrane helix</keyword>
<feature type="chain" id="PRO_5040801594" description="Extracellular membrane protein CFEM domain-containing protein" evidence="16">
    <location>
        <begin position="26"/>
        <end position="422"/>
    </location>
</feature>
<evidence type="ECO:0000256" key="4">
    <source>
        <dbReference type="ARBA" id="ARBA00010031"/>
    </source>
</evidence>
<evidence type="ECO:0000256" key="6">
    <source>
        <dbReference type="ARBA" id="ARBA00022622"/>
    </source>
</evidence>
<feature type="transmembrane region" description="Helical" evidence="15">
    <location>
        <begin position="186"/>
        <end position="216"/>
    </location>
</feature>
<keyword evidence="8 16" id="KW-0732">Signal</keyword>
<evidence type="ECO:0000313" key="20">
    <source>
        <dbReference type="Proteomes" id="UP001144673"/>
    </source>
</evidence>
<dbReference type="InterPro" id="IPR049326">
    <property type="entry name" value="Rhodopsin_dom_fungi"/>
</dbReference>
<dbReference type="KEGG" id="amus:LMH87_009970"/>
<organism evidence="19 20">
    <name type="scientific">Akanthomyces muscarius</name>
    <name type="common">Entomopathogenic fungus</name>
    <name type="synonym">Lecanicillium muscarium</name>
    <dbReference type="NCBI Taxonomy" id="2231603"/>
    <lineage>
        <taxon>Eukaryota</taxon>
        <taxon>Fungi</taxon>
        <taxon>Dikarya</taxon>
        <taxon>Ascomycota</taxon>
        <taxon>Pezizomycotina</taxon>
        <taxon>Sordariomycetes</taxon>
        <taxon>Hypocreomycetidae</taxon>
        <taxon>Hypocreales</taxon>
        <taxon>Cordycipitaceae</taxon>
        <taxon>Akanthomyces</taxon>
    </lineage>
</organism>
<feature type="transmembrane region" description="Helical" evidence="15">
    <location>
        <begin position="110"/>
        <end position="131"/>
    </location>
</feature>
<feature type="domain" description="CFEM" evidence="17">
    <location>
        <begin position="39"/>
        <end position="91"/>
    </location>
</feature>
<evidence type="ECO:0000256" key="16">
    <source>
        <dbReference type="SAM" id="SignalP"/>
    </source>
</evidence>
<feature type="region of interest" description="Disordered" evidence="14">
    <location>
        <begin position="384"/>
        <end position="422"/>
    </location>
</feature>
<keyword evidence="5" id="KW-0964">Secreted</keyword>
<keyword evidence="10 15" id="KW-0472">Membrane</keyword>
<dbReference type="GeneID" id="80897129"/>
<comment type="similarity">
    <text evidence="4">Belongs to the RBT5 family.</text>
</comment>
<feature type="transmembrane region" description="Helical" evidence="15">
    <location>
        <begin position="312"/>
        <end position="331"/>
    </location>
</feature>
<keyword evidence="7 15" id="KW-0812">Transmembrane</keyword>
<dbReference type="PANTHER" id="PTHR33048">
    <property type="entry name" value="PTH11-LIKE INTEGRAL MEMBRANE PROTEIN (AFU_ORTHOLOGUE AFUA_5G11245)"/>
    <property type="match status" value="1"/>
</dbReference>
<evidence type="ECO:0000259" key="18">
    <source>
        <dbReference type="Pfam" id="PF20684"/>
    </source>
</evidence>
<evidence type="ECO:0000256" key="15">
    <source>
        <dbReference type="SAM" id="Phobius"/>
    </source>
</evidence>
<evidence type="ECO:0000256" key="13">
    <source>
        <dbReference type="ARBA" id="ARBA00038359"/>
    </source>
</evidence>
<comment type="subcellular location">
    <subcellularLocation>
        <location evidence="2">Membrane</location>
        <topology evidence="2">Lipid-anchor</topology>
        <topology evidence="2">GPI-anchor</topology>
    </subcellularLocation>
    <subcellularLocation>
        <location evidence="1">Membrane</location>
        <topology evidence="1">Multi-pass membrane protein</topology>
    </subcellularLocation>
    <subcellularLocation>
        <location evidence="3">Secreted</location>
    </subcellularLocation>
</comment>
<evidence type="ECO:0000256" key="5">
    <source>
        <dbReference type="ARBA" id="ARBA00022525"/>
    </source>
</evidence>
<evidence type="ECO:0000256" key="3">
    <source>
        <dbReference type="ARBA" id="ARBA00004613"/>
    </source>
</evidence>
<reference evidence="19" key="1">
    <citation type="journal article" date="2023" name="Access Microbiol">
        <title>De-novo genome assembly for Akanthomyces muscarius, a biocontrol agent of insect agricultural pests.</title>
        <authorList>
            <person name="Erdos Z."/>
            <person name="Studholme D.J."/>
            <person name="Raymond B."/>
            <person name="Sharma M."/>
        </authorList>
    </citation>
    <scope>NUCLEOTIDE SEQUENCE</scope>
    <source>
        <strain evidence="19">Ve6</strain>
    </source>
</reference>
<dbReference type="Proteomes" id="UP001144673">
    <property type="component" value="Chromosome 5"/>
</dbReference>
<name>A0A9W8QCE5_AKAMU</name>
<dbReference type="GO" id="GO:0005576">
    <property type="term" value="C:extracellular region"/>
    <property type="evidence" value="ECO:0007669"/>
    <property type="project" value="UniProtKB-SubCell"/>
</dbReference>
<gene>
    <name evidence="19" type="ORF">LMH87_009970</name>
</gene>
<protein>
    <recommendedName>
        <fullName evidence="21">Extracellular membrane protein CFEM domain-containing protein</fullName>
    </recommendedName>
</protein>
<evidence type="ECO:0000256" key="10">
    <source>
        <dbReference type="ARBA" id="ARBA00023136"/>
    </source>
</evidence>
<feature type="compositionally biased region" description="Low complexity" evidence="14">
    <location>
        <begin position="384"/>
        <end position="399"/>
    </location>
</feature>
<evidence type="ECO:0000256" key="7">
    <source>
        <dbReference type="ARBA" id="ARBA00022692"/>
    </source>
</evidence>
<dbReference type="GO" id="GO:0098552">
    <property type="term" value="C:side of membrane"/>
    <property type="evidence" value="ECO:0007669"/>
    <property type="project" value="UniProtKB-KW"/>
</dbReference>
<evidence type="ECO:0000256" key="8">
    <source>
        <dbReference type="ARBA" id="ARBA00022729"/>
    </source>
</evidence>
<feature type="transmembrane region" description="Helical" evidence="15">
    <location>
        <begin position="278"/>
        <end position="300"/>
    </location>
</feature>
<feature type="transmembrane region" description="Helical" evidence="15">
    <location>
        <begin position="146"/>
        <end position="166"/>
    </location>
</feature>
<dbReference type="RefSeq" id="XP_056054143.1">
    <property type="nucleotide sequence ID" value="XM_056197056.1"/>
</dbReference>
<evidence type="ECO:0000256" key="2">
    <source>
        <dbReference type="ARBA" id="ARBA00004589"/>
    </source>
</evidence>
<evidence type="ECO:0000313" key="19">
    <source>
        <dbReference type="EMBL" id="KAJ4153485.1"/>
    </source>
</evidence>
<comment type="similarity">
    <text evidence="13">Belongs to the SAT4 family.</text>
</comment>
<dbReference type="PANTHER" id="PTHR33048:SF143">
    <property type="entry name" value="EXTRACELLULAR MEMBRANE PROTEIN CFEM DOMAIN-CONTAINING PROTEIN-RELATED"/>
    <property type="match status" value="1"/>
</dbReference>
<keyword evidence="12" id="KW-0449">Lipoprotein</keyword>
<evidence type="ECO:0000256" key="14">
    <source>
        <dbReference type="SAM" id="MobiDB-lite"/>
    </source>
</evidence>
<feature type="transmembrane region" description="Helical" evidence="15">
    <location>
        <begin position="351"/>
        <end position="373"/>
    </location>
</feature>
<feature type="signal peptide" evidence="16">
    <location>
        <begin position="1"/>
        <end position="25"/>
    </location>
</feature>
<dbReference type="AlphaFoldDB" id="A0A9W8QCE5"/>
<evidence type="ECO:0000256" key="1">
    <source>
        <dbReference type="ARBA" id="ARBA00004141"/>
    </source>
</evidence>
<dbReference type="Pfam" id="PF20684">
    <property type="entry name" value="Fung_rhodopsin"/>
    <property type="match status" value="1"/>
</dbReference>
<evidence type="ECO:0000256" key="11">
    <source>
        <dbReference type="ARBA" id="ARBA00023157"/>
    </source>
</evidence>
<feature type="compositionally biased region" description="Polar residues" evidence="14">
    <location>
        <begin position="404"/>
        <end position="413"/>
    </location>
</feature>
<evidence type="ECO:0000256" key="12">
    <source>
        <dbReference type="ARBA" id="ARBA00023288"/>
    </source>
</evidence>
<feature type="domain" description="Rhodopsin" evidence="18">
    <location>
        <begin position="139"/>
        <end position="374"/>
    </location>
</feature>
<keyword evidence="20" id="KW-1185">Reference proteome</keyword>
<evidence type="ECO:0000259" key="17">
    <source>
        <dbReference type="Pfam" id="PF05730"/>
    </source>
</evidence>
<dbReference type="InterPro" id="IPR052337">
    <property type="entry name" value="SAT4-like"/>
</dbReference>
<feature type="transmembrane region" description="Helical" evidence="15">
    <location>
        <begin position="228"/>
        <end position="258"/>
    </location>
</feature>
<accession>A0A9W8QCE5</accession>
<sequence length="422" mass="46175">MKFSSRRHFFITFLQTCAVLRLVNAASAVAPAQGNDSSADLPACALNCIPAPIAERQCGGNTSCWCELDDAMGKAEKCLSSFCSMPVIITSRKPASVNCHQAKRDKAPEYLVVNLTLAIITTVIVLSRLLFKRFIGAARKNSPDDWAVLVAFAVGLPCAFLNHFGLVPNGLGKDAWTLDLETVSKFAMYFYVLEVLYTAAVALIKMTFLVFYFSIFTSASSRRWTRPLLWLAVVFDVLLGIISVCVAAVQCVPVSYYWDRYKDESADGHCIPIEPLAWANGVLSVALDILIILIPLAEVVKMQMHWKKKTGVILMFLLGTAVTVISTLRLLSVSGFSSLVNITWEFYGVALWSTVEINTGIVCTCLPTIRLILVRISPKVFGSYGSRSGSRLPSSSAGSKFSRKTSSGTSTVLYPNLEDEDV</sequence>
<comment type="caution">
    <text evidence="19">The sequence shown here is derived from an EMBL/GenBank/DDBJ whole genome shotgun (WGS) entry which is preliminary data.</text>
</comment>